<evidence type="ECO:0000313" key="4">
    <source>
        <dbReference type="EMBL" id="THU73613.1"/>
    </source>
</evidence>
<accession>A0A4S8KEH7</accession>
<evidence type="ECO:0000256" key="1">
    <source>
        <dbReference type="SAM" id="MobiDB-lite"/>
    </source>
</evidence>
<evidence type="ECO:0000256" key="2">
    <source>
        <dbReference type="SAM" id="Phobius"/>
    </source>
</evidence>
<keyword evidence="2" id="KW-0472">Membrane</keyword>
<gene>
    <name evidence="4" type="ORF">C4D60_Mb04t24690</name>
</gene>
<sequence length="149" mass="15849">MGRFASLLLAAAVVVIMFMATTPFISATSCHPPPINPHKPMLDEKQMFTSGTPMEKNLVNFDWLGMIRFAGIVLIAVAVLLGMASVLCIPATMDRGAPVVGRKLLEATPRQPLIHASLRDQPGPPSPTHNVGKLQSVPPPPPMQPAPSA</sequence>
<reference evidence="4 5" key="1">
    <citation type="journal article" date="2019" name="Nat. Plants">
        <title>Genome sequencing of Musa balbisiana reveals subgenome evolution and function divergence in polyploid bananas.</title>
        <authorList>
            <person name="Yao X."/>
        </authorList>
    </citation>
    <scope>NUCLEOTIDE SEQUENCE [LARGE SCALE GENOMIC DNA]</scope>
    <source>
        <strain evidence="5">cv. DH-PKW</strain>
        <tissue evidence="4">Leaves</tissue>
    </source>
</reference>
<keyword evidence="2" id="KW-0812">Transmembrane</keyword>
<evidence type="ECO:0000313" key="5">
    <source>
        <dbReference type="Proteomes" id="UP000317650"/>
    </source>
</evidence>
<feature type="transmembrane region" description="Helical" evidence="2">
    <location>
        <begin position="63"/>
        <end position="89"/>
    </location>
</feature>
<dbReference type="AlphaFoldDB" id="A0A4S8KEH7"/>
<evidence type="ECO:0008006" key="6">
    <source>
        <dbReference type="Google" id="ProtNLM"/>
    </source>
</evidence>
<feature type="signal peptide" evidence="3">
    <location>
        <begin position="1"/>
        <end position="27"/>
    </location>
</feature>
<organism evidence="4 5">
    <name type="scientific">Musa balbisiana</name>
    <name type="common">Banana</name>
    <dbReference type="NCBI Taxonomy" id="52838"/>
    <lineage>
        <taxon>Eukaryota</taxon>
        <taxon>Viridiplantae</taxon>
        <taxon>Streptophyta</taxon>
        <taxon>Embryophyta</taxon>
        <taxon>Tracheophyta</taxon>
        <taxon>Spermatophyta</taxon>
        <taxon>Magnoliopsida</taxon>
        <taxon>Liliopsida</taxon>
        <taxon>Zingiberales</taxon>
        <taxon>Musaceae</taxon>
        <taxon>Musa</taxon>
    </lineage>
</organism>
<keyword evidence="5" id="KW-1185">Reference proteome</keyword>
<feature type="region of interest" description="Disordered" evidence="1">
    <location>
        <begin position="115"/>
        <end position="149"/>
    </location>
</feature>
<comment type="caution">
    <text evidence="4">The sequence shown here is derived from an EMBL/GenBank/DDBJ whole genome shotgun (WGS) entry which is preliminary data.</text>
</comment>
<dbReference type="Proteomes" id="UP000317650">
    <property type="component" value="Chromosome 4"/>
</dbReference>
<protein>
    <recommendedName>
        <fullName evidence="6">Transmembrane protein</fullName>
    </recommendedName>
</protein>
<feature type="chain" id="PRO_5020625321" description="Transmembrane protein" evidence="3">
    <location>
        <begin position="28"/>
        <end position="149"/>
    </location>
</feature>
<dbReference type="EMBL" id="PYDT01000001">
    <property type="protein sequence ID" value="THU73613.1"/>
    <property type="molecule type" value="Genomic_DNA"/>
</dbReference>
<dbReference type="PROSITE" id="PS51257">
    <property type="entry name" value="PROKAR_LIPOPROTEIN"/>
    <property type="match status" value="1"/>
</dbReference>
<keyword evidence="2" id="KW-1133">Transmembrane helix</keyword>
<evidence type="ECO:0000256" key="3">
    <source>
        <dbReference type="SAM" id="SignalP"/>
    </source>
</evidence>
<proteinExistence type="predicted"/>
<feature type="compositionally biased region" description="Pro residues" evidence="1">
    <location>
        <begin position="137"/>
        <end position="149"/>
    </location>
</feature>
<name>A0A4S8KEH7_MUSBA</name>
<keyword evidence="3" id="KW-0732">Signal</keyword>